<gene>
    <name evidence="1" type="ORF">DXN05_22120</name>
</gene>
<dbReference type="AlphaFoldDB" id="A0A3E1NDG1"/>
<evidence type="ECO:0000313" key="1">
    <source>
        <dbReference type="EMBL" id="RFM26023.1"/>
    </source>
</evidence>
<reference evidence="1 2" key="1">
    <citation type="submission" date="2018-08" db="EMBL/GenBank/DDBJ databases">
        <title>Chitinophagaceae sp. K23C18032701, a novel bacterium isolated from forest soil.</title>
        <authorList>
            <person name="Wang C."/>
        </authorList>
    </citation>
    <scope>NUCLEOTIDE SEQUENCE [LARGE SCALE GENOMIC DNA]</scope>
    <source>
        <strain evidence="1 2">K23C18032701</strain>
    </source>
</reference>
<keyword evidence="2" id="KW-1185">Reference proteome</keyword>
<sequence length="62" mass="7015">MPRLISDVVAIKNFVDGLMSFNNRPGAGFLQSVANVGITVETCINRQVFYRIQHFSLKFEPK</sequence>
<name>A0A3E1NDG1_9BACT</name>
<protein>
    <submittedName>
        <fullName evidence="1">Uncharacterized protein</fullName>
    </submittedName>
</protein>
<comment type="caution">
    <text evidence="1">The sequence shown here is derived from an EMBL/GenBank/DDBJ whole genome shotgun (WGS) entry which is preliminary data.</text>
</comment>
<proteinExistence type="predicted"/>
<accession>A0A3E1NDG1</accession>
<dbReference type="EMBL" id="QTJU01000012">
    <property type="protein sequence ID" value="RFM26023.1"/>
    <property type="molecule type" value="Genomic_DNA"/>
</dbReference>
<organism evidence="1 2">
    <name type="scientific">Deminuibacter soli</name>
    <dbReference type="NCBI Taxonomy" id="2291815"/>
    <lineage>
        <taxon>Bacteria</taxon>
        <taxon>Pseudomonadati</taxon>
        <taxon>Bacteroidota</taxon>
        <taxon>Chitinophagia</taxon>
        <taxon>Chitinophagales</taxon>
        <taxon>Chitinophagaceae</taxon>
        <taxon>Deminuibacter</taxon>
    </lineage>
</organism>
<evidence type="ECO:0000313" key="2">
    <source>
        <dbReference type="Proteomes" id="UP000261284"/>
    </source>
</evidence>
<dbReference type="Proteomes" id="UP000261284">
    <property type="component" value="Unassembled WGS sequence"/>
</dbReference>